<sequence>MELDDLKSAWKSIPDEKKYDRDTIFNMLKKKSSSTIQWFFKFTLVEFILVILFTVISIFKGKLINGEELSLENTLVYRNYIIGSVSTIIFTFFFLIYSYNTYKKINVNDSVKNLMDHIIRYRKMVNIFIFLIVIALISVSIPYYFELGKNIYIDKIGNSFNIDKANTVGYIAVTIAIIFILLITSIYYGIIYWLFLRKLSKNLNELKDIKS</sequence>
<evidence type="ECO:0000256" key="1">
    <source>
        <dbReference type="SAM" id="Phobius"/>
    </source>
</evidence>
<comment type="caution">
    <text evidence="2">The sequence shown here is derived from an EMBL/GenBank/DDBJ whole genome shotgun (WGS) entry which is preliminary data.</text>
</comment>
<reference evidence="2 3" key="1">
    <citation type="submission" date="2018-10" db="EMBL/GenBank/DDBJ databases">
        <authorList>
            <person name="Chen X."/>
        </authorList>
    </citation>
    <scope>NUCLEOTIDE SEQUENCE [LARGE SCALE GENOMIC DNA]</scope>
    <source>
        <strain evidence="2 3">YIM 102668</strain>
    </source>
</reference>
<dbReference type="AlphaFoldDB" id="A0A3L9MBT6"/>
<keyword evidence="1" id="KW-1133">Transmembrane helix</keyword>
<accession>A0A3L9MBT6</accession>
<evidence type="ECO:0000313" key="2">
    <source>
        <dbReference type="EMBL" id="RLZ10657.1"/>
    </source>
</evidence>
<proteinExistence type="predicted"/>
<keyword evidence="3" id="KW-1185">Reference proteome</keyword>
<dbReference type="EMBL" id="RDOJ01000006">
    <property type="protein sequence ID" value="RLZ10657.1"/>
    <property type="molecule type" value="Genomic_DNA"/>
</dbReference>
<keyword evidence="1" id="KW-0472">Membrane</keyword>
<name>A0A3L9MBT6_9FLAO</name>
<organism evidence="2 3">
    <name type="scientific">Faecalibacter macacae</name>
    <dbReference type="NCBI Taxonomy" id="1859289"/>
    <lineage>
        <taxon>Bacteria</taxon>
        <taxon>Pseudomonadati</taxon>
        <taxon>Bacteroidota</taxon>
        <taxon>Flavobacteriia</taxon>
        <taxon>Flavobacteriales</taxon>
        <taxon>Weeksellaceae</taxon>
        <taxon>Faecalibacter</taxon>
    </lineage>
</organism>
<keyword evidence="1" id="KW-0812">Transmembrane</keyword>
<feature type="transmembrane region" description="Helical" evidence="1">
    <location>
        <begin position="79"/>
        <end position="102"/>
    </location>
</feature>
<feature type="transmembrane region" description="Helical" evidence="1">
    <location>
        <begin position="168"/>
        <end position="195"/>
    </location>
</feature>
<feature type="transmembrane region" description="Helical" evidence="1">
    <location>
        <begin position="123"/>
        <end position="145"/>
    </location>
</feature>
<evidence type="ECO:0000313" key="3">
    <source>
        <dbReference type="Proteomes" id="UP000275348"/>
    </source>
</evidence>
<dbReference type="OrthoDB" id="709028at2"/>
<gene>
    <name evidence="2" type="ORF">EAH69_05800</name>
</gene>
<dbReference type="Proteomes" id="UP000275348">
    <property type="component" value="Unassembled WGS sequence"/>
</dbReference>
<evidence type="ECO:0008006" key="4">
    <source>
        <dbReference type="Google" id="ProtNLM"/>
    </source>
</evidence>
<protein>
    <recommendedName>
        <fullName evidence="4">Beta-carotene 15,15'-monooxygenase</fullName>
    </recommendedName>
</protein>
<feature type="transmembrane region" description="Helical" evidence="1">
    <location>
        <begin position="38"/>
        <end position="59"/>
    </location>
</feature>
<dbReference type="RefSeq" id="WP_121934242.1">
    <property type="nucleotide sequence ID" value="NZ_RDOJ01000006.1"/>
</dbReference>